<protein>
    <submittedName>
        <fullName evidence="2">Uncharacterized protein</fullName>
    </submittedName>
</protein>
<feature type="compositionally biased region" description="Low complexity" evidence="1">
    <location>
        <begin position="126"/>
        <end position="143"/>
    </location>
</feature>
<accession>A0A5C4UXH0</accession>
<evidence type="ECO:0000256" key="1">
    <source>
        <dbReference type="SAM" id="MobiDB-lite"/>
    </source>
</evidence>
<reference evidence="2 3" key="1">
    <citation type="submission" date="2019-10" db="EMBL/GenBank/DDBJ databases">
        <title>Nonomuraea sp. nov., isolated from Phyllanthus amarus.</title>
        <authorList>
            <person name="Klykleung N."/>
            <person name="Tanasupawat S."/>
        </authorList>
    </citation>
    <scope>NUCLEOTIDE SEQUENCE [LARGE SCALE GENOMIC DNA]</scope>
    <source>
        <strain evidence="2 3">PA1-10</strain>
    </source>
</reference>
<proteinExistence type="predicted"/>
<name>A0A5C4UXH0_9ACTN</name>
<organism evidence="2 3">
    <name type="scientific">Nonomuraea phyllanthi</name>
    <dbReference type="NCBI Taxonomy" id="2219224"/>
    <lineage>
        <taxon>Bacteria</taxon>
        <taxon>Bacillati</taxon>
        <taxon>Actinomycetota</taxon>
        <taxon>Actinomycetes</taxon>
        <taxon>Streptosporangiales</taxon>
        <taxon>Streptosporangiaceae</taxon>
        <taxon>Nonomuraea</taxon>
    </lineage>
</organism>
<keyword evidence="3" id="KW-1185">Reference proteome</keyword>
<dbReference type="RefSeq" id="WP_139638160.1">
    <property type="nucleotide sequence ID" value="NZ_CP045572.1"/>
</dbReference>
<evidence type="ECO:0000313" key="3">
    <source>
        <dbReference type="Proteomes" id="UP000312512"/>
    </source>
</evidence>
<dbReference type="OrthoDB" id="9941306at2"/>
<sequence>MFGSIAGALAVFGLLAVVVGGLFSGTTLSVTGWPGDKPGGPGSTDVPDRPSPTATPRRTNGAKQPPAVATPTHAPSSSPTAVPRRTRSAVPTRARNQQEPLQAGATDPGKRPATEQPSADPGNSASTKPSSEPTSGGSTGPDPTVEPVPTEPDQPGRDVPPGHDPGKTRGPKG</sequence>
<dbReference type="Proteomes" id="UP000312512">
    <property type="component" value="Unassembled WGS sequence"/>
</dbReference>
<accession>A0A5P9Z4Y2</accession>
<comment type="caution">
    <text evidence="2">The sequence shown here is derived from an EMBL/GenBank/DDBJ whole genome shotgun (WGS) entry which is preliminary data.</text>
</comment>
<dbReference type="EMBL" id="VDLX02000037">
    <property type="protein sequence ID" value="KAB8183274.1"/>
    <property type="molecule type" value="Genomic_DNA"/>
</dbReference>
<dbReference type="AlphaFoldDB" id="A0A5C4UXH0"/>
<gene>
    <name evidence="2" type="ORF">FH608_049405</name>
</gene>
<evidence type="ECO:0000313" key="2">
    <source>
        <dbReference type="EMBL" id="KAB8183274.1"/>
    </source>
</evidence>
<feature type="compositionally biased region" description="Polar residues" evidence="1">
    <location>
        <begin position="52"/>
        <end position="62"/>
    </location>
</feature>
<feature type="region of interest" description="Disordered" evidence="1">
    <location>
        <begin position="31"/>
        <end position="173"/>
    </location>
</feature>
<feature type="compositionally biased region" description="Basic and acidic residues" evidence="1">
    <location>
        <begin position="154"/>
        <end position="167"/>
    </location>
</feature>
<feature type="compositionally biased region" description="Polar residues" evidence="1">
    <location>
        <begin position="115"/>
        <end position="125"/>
    </location>
</feature>